<dbReference type="Proteomes" id="UP001521116">
    <property type="component" value="Unassembled WGS sequence"/>
</dbReference>
<name>A0ABR3TE05_9PEZI</name>
<feature type="signal peptide" evidence="1">
    <location>
        <begin position="1"/>
        <end position="25"/>
    </location>
</feature>
<dbReference type="InterPro" id="IPR017853">
    <property type="entry name" value="GH"/>
</dbReference>
<reference evidence="2 3" key="1">
    <citation type="submission" date="2024-02" db="EMBL/GenBank/DDBJ databases">
        <title>De novo assembly and annotation of 12 fungi associated with fruit tree decline syndrome in Ontario, Canada.</title>
        <authorList>
            <person name="Sulman M."/>
            <person name="Ellouze W."/>
            <person name="Ilyukhin E."/>
        </authorList>
    </citation>
    <scope>NUCLEOTIDE SEQUENCE [LARGE SCALE GENOMIC DNA]</scope>
    <source>
        <strain evidence="2 3">M1-105</strain>
    </source>
</reference>
<sequence>MPTVPRAPRLLALLLGLVHPPAARAADALFNAPPGVDIWCGKAYRATNASFEPGGWLDEPPRSESPLLNLQVYPRMNIYTADDTFGTFVVDAALSHTNGDAYYPSVFDTDTNSSSPFTHVYIDISVTDSGQALVSSSNVTVNTTGSEYGFSLAELTPRTAPYNITLTGASRDGNQSYVATTQVYRLPARSDGGSVAKLDRLYGGIWGQDYRSNNSAWTGIVPYSFYVSWDGWLEKDLETNTRLFAERGYNIIHVVPNAGLANQAFNFTEFDAFLALCDELQLWVMYDMRWTYKNLSSVAEQVARIAPHPSLLLWYTGDEPDGQSDTLNATADTYALIKSLDPYHPVSLCLNCYNFHYADYSAGADIILSDVYPIAVNTSFSGPYGTPCNTTYGCCGCDDCAGAFEDISTRLDLFRQYQGWLGQEPKGFWGVPQAFGNETFWSRYPTAGEEAVMAVLSVNHGAKGVVAWDWPTQPDLADVTAALATALTGGDVAGCLLGAKTTALEVAGRERVDAAGWVVEGAGMMLVSVVSLEYVETAENVSVALPVSASGIKDVAWGSGGWTLSGSTLWKAGTEALEVSLLVLDLE</sequence>
<evidence type="ECO:0008006" key="4">
    <source>
        <dbReference type="Google" id="ProtNLM"/>
    </source>
</evidence>
<evidence type="ECO:0000256" key="1">
    <source>
        <dbReference type="SAM" id="SignalP"/>
    </source>
</evidence>
<accession>A0ABR3TE05</accession>
<proteinExistence type="predicted"/>
<comment type="caution">
    <text evidence="2">The sequence shown here is derived from an EMBL/GenBank/DDBJ whole genome shotgun (WGS) entry which is preliminary data.</text>
</comment>
<dbReference type="EMBL" id="JAJVDC020000002">
    <property type="protein sequence ID" value="KAL1637778.1"/>
    <property type="molecule type" value="Genomic_DNA"/>
</dbReference>
<dbReference type="SUPFAM" id="SSF51445">
    <property type="entry name" value="(Trans)glycosidases"/>
    <property type="match status" value="1"/>
</dbReference>
<gene>
    <name evidence="2" type="ORF">SLS56_000333</name>
</gene>
<dbReference type="Gene3D" id="3.20.20.80">
    <property type="entry name" value="Glycosidases"/>
    <property type="match status" value="1"/>
</dbReference>
<evidence type="ECO:0000313" key="3">
    <source>
        <dbReference type="Proteomes" id="UP001521116"/>
    </source>
</evidence>
<keyword evidence="3" id="KW-1185">Reference proteome</keyword>
<protein>
    <recommendedName>
        <fullName evidence="4">Glycoside hydrolase subgroup catalytic core</fullName>
    </recommendedName>
</protein>
<feature type="chain" id="PRO_5045870934" description="Glycoside hydrolase subgroup catalytic core" evidence="1">
    <location>
        <begin position="26"/>
        <end position="587"/>
    </location>
</feature>
<organism evidence="2 3">
    <name type="scientific">Neofusicoccum ribis</name>
    <dbReference type="NCBI Taxonomy" id="45134"/>
    <lineage>
        <taxon>Eukaryota</taxon>
        <taxon>Fungi</taxon>
        <taxon>Dikarya</taxon>
        <taxon>Ascomycota</taxon>
        <taxon>Pezizomycotina</taxon>
        <taxon>Dothideomycetes</taxon>
        <taxon>Dothideomycetes incertae sedis</taxon>
        <taxon>Botryosphaeriales</taxon>
        <taxon>Botryosphaeriaceae</taxon>
        <taxon>Neofusicoccum</taxon>
    </lineage>
</organism>
<evidence type="ECO:0000313" key="2">
    <source>
        <dbReference type="EMBL" id="KAL1637778.1"/>
    </source>
</evidence>
<keyword evidence="1" id="KW-0732">Signal</keyword>